<evidence type="ECO:0000313" key="2">
    <source>
        <dbReference type="EMBL" id="GAA4267176.1"/>
    </source>
</evidence>
<name>A0ABP8E527_9MICO</name>
<comment type="caution">
    <text evidence="2">The sequence shown here is derived from an EMBL/GenBank/DDBJ whole genome shotgun (WGS) entry which is preliminary data.</text>
</comment>
<dbReference type="Proteomes" id="UP001501594">
    <property type="component" value="Unassembled WGS sequence"/>
</dbReference>
<evidence type="ECO:0000256" key="1">
    <source>
        <dbReference type="SAM" id="Phobius"/>
    </source>
</evidence>
<keyword evidence="1" id="KW-1133">Transmembrane helix</keyword>
<gene>
    <name evidence="2" type="ORF">GCM10022256_27880</name>
</gene>
<evidence type="ECO:0000313" key="3">
    <source>
        <dbReference type="Proteomes" id="UP001501594"/>
    </source>
</evidence>
<feature type="transmembrane region" description="Helical" evidence="1">
    <location>
        <begin position="52"/>
        <end position="69"/>
    </location>
</feature>
<protein>
    <submittedName>
        <fullName evidence="2">Uncharacterized protein</fullName>
    </submittedName>
</protein>
<keyword evidence="1" id="KW-0472">Membrane</keyword>
<organism evidence="2 3">
    <name type="scientific">Frondihabitans peucedani</name>
    <dbReference type="NCBI Taxonomy" id="598626"/>
    <lineage>
        <taxon>Bacteria</taxon>
        <taxon>Bacillati</taxon>
        <taxon>Actinomycetota</taxon>
        <taxon>Actinomycetes</taxon>
        <taxon>Micrococcales</taxon>
        <taxon>Microbacteriaceae</taxon>
        <taxon>Frondihabitans</taxon>
    </lineage>
</organism>
<dbReference type="RefSeq" id="WP_344797243.1">
    <property type="nucleotide sequence ID" value="NZ_BAABAU010000004.1"/>
</dbReference>
<sequence>MIEPDDDRIQRPLRPVLRLFAPPLRRLTVLVLVLALVVGATCWYFGLEIPRSALVSVAAAAIGVTWIAVQKADAAVWPARPARRSPGARRDVETLSWSMKTRGGVHEKTLGRAREAARHRLLFLYGLDLFDPADRDEIEQVLAPGVVRTLMTRRRSNLDLVSFTRLLSAIEALGTPTERHS</sequence>
<keyword evidence="1" id="KW-0812">Transmembrane</keyword>
<reference evidence="3" key="1">
    <citation type="journal article" date="2019" name="Int. J. Syst. Evol. Microbiol.">
        <title>The Global Catalogue of Microorganisms (GCM) 10K type strain sequencing project: providing services to taxonomists for standard genome sequencing and annotation.</title>
        <authorList>
            <consortium name="The Broad Institute Genomics Platform"/>
            <consortium name="The Broad Institute Genome Sequencing Center for Infectious Disease"/>
            <person name="Wu L."/>
            <person name="Ma J."/>
        </authorList>
    </citation>
    <scope>NUCLEOTIDE SEQUENCE [LARGE SCALE GENOMIC DNA]</scope>
    <source>
        <strain evidence="3">JCM 17442</strain>
    </source>
</reference>
<dbReference type="EMBL" id="BAABAU010000004">
    <property type="protein sequence ID" value="GAA4267176.1"/>
    <property type="molecule type" value="Genomic_DNA"/>
</dbReference>
<feature type="transmembrane region" description="Helical" evidence="1">
    <location>
        <begin position="27"/>
        <end position="46"/>
    </location>
</feature>
<proteinExistence type="predicted"/>
<keyword evidence="3" id="KW-1185">Reference proteome</keyword>
<accession>A0ABP8E527</accession>